<dbReference type="Proteomes" id="UP000436006">
    <property type="component" value="Unassembled WGS sequence"/>
</dbReference>
<dbReference type="SUPFAM" id="SSF53474">
    <property type="entry name" value="alpha/beta-Hydrolases"/>
    <property type="match status" value="1"/>
</dbReference>
<dbReference type="RefSeq" id="WP_157590732.1">
    <property type="nucleotide sequence ID" value="NZ_WPIN01000028.1"/>
</dbReference>
<dbReference type="InterPro" id="IPR003386">
    <property type="entry name" value="LACT/PDAT_acylTrfase"/>
</dbReference>
<feature type="domain" description="CHAT" evidence="1">
    <location>
        <begin position="1185"/>
        <end position="1461"/>
    </location>
</feature>
<protein>
    <submittedName>
        <fullName evidence="3">CHAT domain-containing protein</fullName>
    </submittedName>
</protein>
<reference evidence="3 4" key="1">
    <citation type="submission" date="2019-12" db="EMBL/GenBank/DDBJ databases">
        <title>Spirosoma sp. HMF4905 genome sequencing and assembly.</title>
        <authorList>
            <person name="Kang H."/>
            <person name="Cha I."/>
            <person name="Kim H."/>
            <person name="Joh K."/>
        </authorList>
    </citation>
    <scope>NUCLEOTIDE SEQUENCE [LARGE SCALE GENOMIC DNA]</scope>
    <source>
        <strain evidence="3 4">HMF4905</strain>
    </source>
</reference>
<comment type="caution">
    <text evidence="3">The sequence shown here is derived from an EMBL/GenBank/DDBJ whole genome shotgun (WGS) entry which is preliminary data.</text>
</comment>
<dbReference type="Pfam" id="PF24096">
    <property type="entry name" value="DUF7379"/>
    <property type="match status" value="1"/>
</dbReference>
<evidence type="ECO:0000259" key="1">
    <source>
        <dbReference type="Pfam" id="PF12770"/>
    </source>
</evidence>
<gene>
    <name evidence="3" type="ORF">GO755_38330</name>
</gene>
<dbReference type="EMBL" id="WPIN01000028">
    <property type="protein sequence ID" value="MVM35934.1"/>
    <property type="molecule type" value="Genomic_DNA"/>
</dbReference>
<dbReference type="InterPro" id="IPR046880">
    <property type="entry name" value="TPR-S"/>
</dbReference>
<organism evidence="3 4">
    <name type="scientific">Spirosoma arboris</name>
    <dbReference type="NCBI Taxonomy" id="2682092"/>
    <lineage>
        <taxon>Bacteria</taxon>
        <taxon>Pseudomonadati</taxon>
        <taxon>Bacteroidota</taxon>
        <taxon>Cytophagia</taxon>
        <taxon>Cytophagales</taxon>
        <taxon>Cytophagaceae</taxon>
        <taxon>Spirosoma</taxon>
    </lineage>
</organism>
<feature type="domain" description="DUF7379" evidence="2">
    <location>
        <begin position="178"/>
        <end position="253"/>
    </location>
</feature>
<dbReference type="GO" id="GO:0006629">
    <property type="term" value="P:lipid metabolic process"/>
    <property type="evidence" value="ECO:0007669"/>
    <property type="project" value="InterPro"/>
</dbReference>
<dbReference type="Gene3D" id="3.40.50.1820">
    <property type="entry name" value="alpha/beta hydrolase"/>
    <property type="match status" value="1"/>
</dbReference>
<evidence type="ECO:0000313" key="3">
    <source>
        <dbReference type="EMBL" id="MVM35934.1"/>
    </source>
</evidence>
<dbReference type="InterPro" id="IPR024983">
    <property type="entry name" value="CHAT_dom"/>
</dbReference>
<dbReference type="GO" id="GO:0008374">
    <property type="term" value="F:O-acyltransferase activity"/>
    <property type="evidence" value="ECO:0007669"/>
    <property type="project" value="InterPro"/>
</dbReference>
<evidence type="ECO:0000259" key="2">
    <source>
        <dbReference type="Pfam" id="PF24096"/>
    </source>
</evidence>
<keyword evidence="4" id="KW-1185">Reference proteome</keyword>
<dbReference type="Pfam" id="PF20308">
    <property type="entry name" value="TPR-S"/>
    <property type="match status" value="1"/>
</dbReference>
<dbReference type="Pfam" id="PF02450">
    <property type="entry name" value="LCAT"/>
    <property type="match status" value="1"/>
</dbReference>
<proteinExistence type="predicted"/>
<dbReference type="Pfam" id="PF12770">
    <property type="entry name" value="CHAT"/>
    <property type="match status" value="1"/>
</dbReference>
<dbReference type="InterPro" id="IPR029058">
    <property type="entry name" value="AB_hydrolase_fold"/>
</dbReference>
<accession>A0A7K1SQ50</accession>
<evidence type="ECO:0000313" key="4">
    <source>
        <dbReference type="Proteomes" id="UP000436006"/>
    </source>
</evidence>
<name>A0A7K1SQ50_9BACT</name>
<sequence>MPSLKIRITGEKKVRHVDKTSVLPEDSETLVLEETYDINTTTRGEIDNRHIVDLDESKVIQFTYEDNTVWVGNLNTIDEIFPGTATQVRSVEEGGDTIVEIPTEVFVGESNRGLFSKIALKVISIFGKKAADPLIKTSLKDLATKLDNKQTDNITGLFQLTNDFKLVAPTVENGGNYLLFIHGTISSAQGAFMDLLGTPAWAFITQTYPGRILAFQHKTLTQSPLDNVLDLVKTLPQTATLTLISHSRGGLIGDILNRFCLADPTKRGFSANEKNFLQKQNRTEDLQRIDAIEAAMLGKNITISKFIRVAATASGTTLLSYRLDIYFNVISNIIGLASGLGATPAFGIIKDLIATALEDRNDVSVLPGLEVQSPSSPFNQMLNNANPDPGTLIEAPLIVISGDAQMSLRWQAIKVALTNLFFLGDNDFVVDTRSMYNGVKQADNKVQYFFDQGPDVSHFNYFLNDRTRNALLLALKNTGDTLIPGFAKLDTRAFSQEEIRNIGSLIPGGKVTPVQVSGKKPIVVLLPGIMGSTLTVNDKSVWIDFFSFVGGGLTSLFYSDDNNKNVKADGIVGSSYKKIVDSLSRDYDVVVFPFDWRKDMIANAAALDRKLIALQQFSQPIKLIGHSMGGVLIRDYIVNHTDNWKKLQASQGFRLLFLGAPLGGSFRIPYVLFGLDSLIHTLDFIDIKHSKKELLAVFSQFPGILSLLPLTTDTENDFAKRDTWEKMRVAFNDKTWPIPSDELLAQFGTYRDNVLAKTDSADFTKALSSAVYIAGQARQNQQTISGFTTANDELTFFATKEGDESVTWESGIPKPMIAQNTVYYSDVTHGELANAPKLFGAITDLLNTGFTSQLKRTRPVLRSLDKEFKARTIYNFDLSPTGVEKSLMGLGADDQFTAGDVPITVSVSNGDLKYAQYPVMAGHFENDGIQNAEKSIDQYLNNELSRRHQLGLYPGIFGTSEEIVSGTTQGFQGAIIVGLGEQGMFTEFRLASAVEQGTIKYLANLNSKSTVALNKDLTTQHFGISALVIGSGYGGLRIESSIRAIIQGVQNANAKIRQIYTASTVIDAIEFVELYKDKALTCIKAVSAIEKDESRSLNIFRNGNKIKKLTGLRERLPVDDTTEWWTRINVSREGDGADSTDSQRNLQFEISTNAARVDKQSLATINDTLTGMLEDLSRNDEWSPELAKAIFELMIPNDFKDQVKRQNNINWILDGYTAAFPWELLQDSVINARPLSVNAGMIRQLTTGNARVNITPVVEPTAIVIGDPDLNNPAFQLQAARTEGEQITELLNTQGYDVKSLVGTKASQILLSLFSKNYKIVHLAGHGVFHKEPNLPTGMLIGENAYLTPAYIKQMSNVPELVFVNCCYLGQMNGVAEGSNQSRLGLAANIGTQLIEIGVKAVVVAGWAVNDSAALDFATLFYQYMFERYNFGEAVKKARQAIYEKYGSRNNTWGAYQAYGDPYYKLTNKSRPKSLAYDFVIPEEAEIELSNLLNLVEKGDYDPEDVMQKMDAIDKTVVQADLSSGRITELQALLFSGLNMYEQAIGKFTDLWKQEKASYSFSATEQYCNIQAKWRAFQVRQAKQDNDPTAVEDPKIVEDAITALKEVIADLEGLIRFGATDERIQILASTYKRLALISPRSQKKKLYALAAAYYKRTLDNPLNTKQYYPLTNWLAIENALILSETRKWGEEIQNKAFSYCLPANASAAIDLLKAESVILSNKKTDEKVYWDWSAEAGILLCRLLLGDTTVLYEDVVDYYASTWKIIGTQGQHQAEIEYLEFLEDALSMNTSDKTENSLLGVVRKIKMTLEGMV</sequence>
<dbReference type="InterPro" id="IPR055803">
    <property type="entry name" value="DUF7379"/>
</dbReference>